<dbReference type="RefSeq" id="WP_179605327.1">
    <property type="nucleotide sequence ID" value="NZ_BAABEH010000001.1"/>
</dbReference>
<sequence>MPSFRVIIPVGRLRPDVSPTAVEPAAAAAVAEWTTVEATSVDVVSREARLTVRFTADGAHEALRVAEHAVEAVALLADTGNWRLTERVGGRWFRRA</sequence>
<dbReference type="Proteomes" id="UP000578352">
    <property type="component" value="Unassembled WGS sequence"/>
</dbReference>
<name>A0A853CSQ9_9MICO</name>
<reference evidence="1 2" key="1">
    <citation type="submission" date="2020-07" db="EMBL/GenBank/DDBJ databases">
        <title>Sequencing the genomes of 1000 actinobacteria strains.</title>
        <authorList>
            <person name="Klenk H.-P."/>
        </authorList>
    </citation>
    <scope>NUCLEOTIDE SEQUENCE [LARGE SCALE GENOMIC DNA]</scope>
    <source>
        <strain evidence="1 2">DSM 15165</strain>
    </source>
</reference>
<dbReference type="AlphaFoldDB" id="A0A853CSQ9"/>
<gene>
    <name evidence="1" type="ORF">HNR13_001689</name>
</gene>
<evidence type="ECO:0000313" key="2">
    <source>
        <dbReference type="Proteomes" id="UP000578352"/>
    </source>
</evidence>
<protein>
    <submittedName>
        <fullName evidence="1">Uncharacterized protein</fullName>
    </submittedName>
</protein>
<accession>A0A853CSQ9</accession>
<comment type="caution">
    <text evidence="1">The sequence shown here is derived from an EMBL/GenBank/DDBJ whole genome shotgun (WGS) entry which is preliminary data.</text>
</comment>
<proteinExistence type="predicted"/>
<evidence type="ECO:0000313" key="1">
    <source>
        <dbReference type="EMBL" id="NYJ23402.1"/>
    </source>
</evidence>
<dbReference type="EMBL" id="JACCFL010000001">
    <property type="protein sequence ID" value="NYJ23402.1"/>
    <property type="molecule type" value="Genomic_DNA"/>
</dbReference>
<organism evidence="1 2">
    <name type="scientific">Leifsonia shinshuensis</name>
    <dbReference type="NCBI Taxonomy" id="150026"/>
    <lineage>
        <taxon>Bacteria</taxon>
        <taxon>Bacillati</taxon>
        <taxon>Actinomycetota</taxon>
        <taxon>Actinomycetes</taxon>
        <taxon>Micrococcales</taxon>
        <taxon>Microbacteriaceae</taxon>
        <taxon>Leifsonia</taxon>
    </lineage>
</organism>